<evidence type="ECO:0000313" key="2">
    <source>
        <dbReference type="EMBL" id="AQK64551.1"/>
    </source>
</evidence>
<feature type="compositionally biased region" description="Low complexity" evidence="1">
    <location>
        <begin position="102"/>
        <end position="114"/>
    </location>
</feature>
<organism evidence="2">
    <name type="scientific">Zea mays</name>
    <name type="common">Maize</name>
    <dbReference type="NCBI Taxonomy" id="4577"/>
    <lineage>
        <taxon>Eukaryota</taxon>
        <taxon>Viridiplantae</taxon>
        <taxon>Streptophyta</taxon>
        <taxon>Embryophyta</taxon>
        <taxon>Tracheophyta</taxon>
        <taxon>Spermatophyta</taxon>
        <taxon>Magnoliopsida</taxon>
        <taxon>Liliopsida</taxon>
        <taxon>Poales</taxon>
        <taxon>Poaceae</taxon>
        <taxon>PACMAD clade</taxon>
        <taxon>Panicoideae</taxon>
        <taxon>Andropogonodae</taxon>
        <taxon>Andropogoneae</taxon>
        <taxon>Tripsacinae</taxon>
        <taxon>Zea</taxon>
    </lineage>
</organism>
<reference evidence="2" key="1">
    <citation type="submission" date="2015-12" db="EMBL/GenBank/DDBJ databases">
        <title>Update maize B73 reference genome by single molecule sequencing technologies.</title>
        <authorList>
            <consortium name="Maize Genome Sequencing Project"/>
            <person name="Ware D."/>
        </authorList>
    </citation>
    <scope>NUCLEOTIDE SEQUENCE</scope>
    <source>
        <tissue evidence="2">Seedling</tissue>
    </source>
</reference>
<feature type="region of interest" description="Disordered" evidence="1">
    <location>
        <begin position="22"/>
        <end position="132"/>
    </location>
</feature>
<proteinExistence type="predicted"/>
<feature type="compositionally biased region" description="Basic residues" evidence="1">
    <location>
        <begin position="122"/>
        <end position="132"/>
    </location>
</feature>
<protein>
    <submittedName>
        <fullName evidence="2">Methionine gamma-lyase</fullName>
    </submittedName>
</protein>
<dbReference type="EMBL" id="CM000781">
    <property type="protein sequence ID" value="AQK64551.1"/>
    <property type="molecule type" value="Genomic_DNA"/>
</dbReference>
<dbReference type="AlphaFoldDB" id="A0A1D6GMP1"/>
<evidence type="ECO:0000256" key="1">
    <source>
        <dbReference type="SAM" id="MobiDB-lite"/>
    </source>
</evidence>
<feature type="compositionally biased region" description="Basic residues" evidence="1">
    <location>
        <begin position="74"/>
        <end position="90"/>
    </location>
</feature>
<feature type="compositionally biased region" description="Basic and acidic residues" evidence="1">
    <location>
        <begin position="54"/>
        <end position="67"/>
    </location>
</feature>
<keyword evidence="2" id="KW-0456">Lyase</keyword>
<sequence>MSIEASATFTVMEPETMRHAVRRHGHGGARQPPHAPPPEHHPVRPHGRQPGLLRDARVLLRDQHQQRDAAPGPRARRHLPGPRPHVRGLQRHAGAALGTVGARASAHAAAATAAAPPPQGRCRPRWPRRRQQPRQTLTLGLPSVHARCGFVSCSWIYY</sequence>
<gene>
    <name evidence="2" type="ORF">ZEAMMB73_Zm00001d013844</name>
</gene>
<name>A0A1D6GMP1_MAIZE</name>
<dbReference type="GO" id="GO:0016829">
    <property type="term" value="F:lyase activity"/>
    <property type="evidence" value="ECO:0007669"/>
    <property type="project" value="UniProtKB-KW"/>
</dbReference>
<accession>A0A1D6GMP1</accession>